<protein>
    <submittedName>
        <fullName evidence="2">Gp19</fullName>
    </submittedName>
</protein>
<feature type="domain" description="BppU N-terminal" evidence="1">
    <location>
        <begin position="10"/>
        <end position="150"/>
    </location>
</feature>
<dbReference type="PATRIC" id="fig|1030009.3.peg.1287"/>
<dbReference type="Proteomes" id="UP000000486">
    <property type="component" value="Chromosome"/>
</dbReference>
<proteinExistence type="predicted"/>
<dbReference type="Pfam" id="PF10651">
    <property type="entry name" value="BppU_N"/>
    <property type="match status" value="1"/>
</dbReference>
<dbReference type="Gene3D" id="2.60.40.3350">
    <property type="match status" value="1"/>
</dbReference>
<dbReference type="EMBL" id="CP002816">
    <property type="protein sequence ID" value="AEH92303.1"/>
    <property type="molecule type" value="Genomic_DNA"/>
</dbReference>
<dbReference type="AlphaFoldDB" id="A0A0E0UW38"/>
<dbReference type="InterPro" id="IPR018913">
    <property type="entry name" value="BppU_N"/>
</dbReference>
<gene>
    <name evidence="2" type="ordered locus">LMM7_1298</name>
</gene>
<evidence type="ECO:0000313" key="3">
    <source>
        <dbReference type="Proteomes" id="UP000000486"/>
    </source>
</evidence>
<sequence length="424" mass="47166">MTIKKIGTTKLETSAYYQPIGNTGIKFWNMDSNTSILQFQITRNNIVLPLGLNNVIAYITLIASDGSHLTDTLEIIDELKGILSYQIPNDFLMHTGTVQGQVYISVNNTEETVTEAEFIFEIEDALINKITSDIKIKYIRIFDDLKKDIEKKIKKIIADIDSGDDYVTAIQNVSIDATTKINAKYDDLQTRFDNLNPSQLAKKTGDTFTGSLQFDGVPTIFQAKQSNAWWYRLTSENSTTCQQSLFPTIVSGINGIQGAGYNFKQAYLKLNNVDVETVTGAQARADKALDDAKTDSQAKANQALIDANIYTDNSSKEKLVWSGSSYFLDTHTFSWDAAKVKHGVLLEFSRYIPGTGVQDYGYIQYFFSKEYLVRNNNKATWINMPGATDAAKKTVRLTPTSVSGDATNGQAQSTSYALRTVAIF</sequence>
<reference evidence="2 3" key="1">
    <citation type="journal article" date="2011" name="J. Bacteriol.">
        <title>Genome sequence of the nonpathogenic Listeria monocytogenes serovar 4a strain M7.</title>
        <authorList>
            <person name="Chen J."/>
            <person name="Xia Y."/>
            <person name="Cheng C."/>
            <person name="Fang C."/>
            <person name="Shan Y."/>
            <person name="Jin G."/>
            <person name="Fang W."/>
        </authorList>
    </citation>
    <scope>NUCLEOTIDE SEQUENCE [LARGE SCALE GENOMIC DNA]</scope>
    <source>
        <strain evidence="2 3">M7</strain>
    </source>
</reference>
<evidence type="ECO:0000313" key="2">
    <source>
        <dbReference type="EMBL" id="AEH92303.1"/>
    </source>
</evidence>
<dbReference type="KEGG" id="lmq:LMM7_1298"/>
<evidence type="ECO:0000259" key="1">
    <source>
        <dbReference type="Pfam" id="PF10651"/>
    </source>
</evidence>
<dbReference type="RefSeq" id="WP_014589054.1">
    <property type="nucleotide sequence ID" value="NC_017537.1"/>
</dbReference>
<organism evidence="2 3">
    <name type="scientific">Listeria monocytogenes serotype 4a (strain M7)</name>
    <dbReference type="NCBI Taxonomy" id="1030009"/>
    <lineage>
        <taxon>Bacteria</taxon>
        <taxon>Bacillati</taxon>
        <taxon>Bacillota</taxon>
        <taxon>Bacilli</taxon>
        <taxon>Bacillales</taxon>
        <taxon>Listeriaceae</taxon>
        <taxon>Listeria</taxon>
    </lineage>
</organism>
<dbReference type="HOGENOM" id="CLU_045677_0_0_9"/>
<name>A0A0E0UW38_LISMM</name>
<accession>A0A0E0UW38</accession>